<evidence type="ECO:0000313" key="2">
    <source>
        <dbReference type="Proteomes" id="UP001291623"/>
    </source>
</evidence>
<accession>A0AAE1T004</accession>
<evidence type="ECO:0000313" key="1">
    <source>
        <dbReference type="EMBL" id="KAK4377811.1"/>
    </source>
</evidence>
<gene>
    <name evidence="1" type="ORF">RND71_004107</name>
</gene>
<dbReference type="EMBL" id="JAVYJV010000002">
    <property type="protein sequence ID" value="KAK4377811.1"/>
    <property type="molecule type" value="Genomic_DNA"/>
</dbReference>
<sequence length="76" mass="8465">MEKIKNKKSKKTSVSIKEEIIAKQYLIAPQEQEDDDEGFGLKDSVQSDNHGVQPLGNLYISPSFHNSRNTGLGGIY</sequence>
<dbReference type="Proteomes" id="UP001291623">
    <property type="component" value="Unassembled WGS sequence"/>
</dbReference>
<keyword evidence="2" id="KW-1185">Reference proteome</keyword>
<proteinExistence type="predicted"/>
<organism evidence="1 2">
    <name type="scientific">Anisodus tanguticus</name>
    <dbReference type="NCBI Taxonomy" id="243964"/>
    <lineage>
        <taxon>Eukaryota</taxon>
        <taxon>Viridiplantae</taxon>
        <taxon>Streptophyta</taxon>
        <taxon>Embryophyta</taxon>
        <taxon>Tracheophyta</taxon>
        <taxon>Spermatophyta</taxon>
        <taxon>Magnoliopsida</taxon>
        <taxon>eudicotyledons</taxon>
        <taxon>Gunneridae</taxon>
        <taxon>Pentapetalae</taxon>
        <taxon>asterids</taxon>
        <taxon>lamiids</taxon>
        <taxon>Solanales</taxon>
        <taxon>Solanaceae</taxon>
        <taxon>Solanoideae</taxon>
        <taxon>Hyoscyameae</taxon>
        <taxon>Anisodus</taxon>
    </lineage>
</organism>
<comment type="caution">
    <text evidence="1">The sequence shown here is derived from an EMBL/GenBank/DDBJ whole genome shotgun (WGS) entry which is preliminary data.</text>
</comment>
<dbReference type="AlphaFoldDB" id="A0AAE1T004"/>
<protein>
    <submittedName>
        <fullName evidence="1">Uncharacterized protein</fullName>
    </submittedName>
</protein>
<name>A0AAE1T004_9SOLA</name>
<reference evidence="1" key="1">
    <citation type="submission" date="2023-12" db="EMBL/GenBank/DDBJ databases">
        <title>Genome assembly of Anisodus tanguticus.</title>
        <authorList>
            <person name="Wang Y.-J."/>
        </authorList>
    </citation>
    <scope>NUCLEOTIDE SEQUENCE</scope>
    <source>
        <strain evidence="1">KB-2021</strain>
        <tissue evidence="1">Leaf</tissue>
    </source>
</reference>